<organism evidence="3 4">
    <name type="scientific">Caenispirillum bisanense</name>
    <dbReference type="NCBI Taxonomy" id="414052"/>
    <lineage>
        <taxon>Bacteria</taxon>
        <taxon>Pseudomonadati</taxon>
        <taxon>Pseudomonadota</taxon>
        <taxon>Alphaproteobacteria</taxon>
        <taxon>Rhodospirillales</taxon>
        <taxon>Novispirillaceae</taxon>
        <taxon>Caenispirillum</taxon>
    </lineage>
</organism>
<evidence type="ECO:0000256" key="1">
    <source>
        <dbReference type="SAM" id="MobiDB-lite"/>
    </source>
</evidence>
<dbReference type="OrthoDB" id="9809132at2"/>
<keyword evidence="4" id="KW-1185">Reference proteome</keyword>
<feature type="region of interest" description="Disordered" evidence="1">
    <location>
        <begin position="142"/>
        <end position="203"/>
    </location>
</feature>
<accession>A0A286GLD0</accession>
<sequence>MRLAVTAAAVCLPLLAAACAPFADRGADPHGVDTLGGVLVVPAGDALPPTARGEVRLVDLTRSEPGRPFLVASQVIDGPLTAPVPYRLQWRPMTLEPGHEYALAGRVFTEARTLYRSETPVPVAEGSGDRTVPLTLAAVPAPPEDAERKRYSLDSMPDVQKLRELPQGEPLRRDDTYYGLGTDPLPSDPLDSGRVILPGERVE</sequence>
<gene>
    <name evidence="3" type="ORF">SAMN05421508_10552</name>
</gene>
<evidence type="ECO:0000313" key="4">
    <source>
        <dbReference type="Proteomes" id="UP000219621"/>
    </source>
</evidence>
<dbReference type="AlphaFoldDB" id="A0A286GLD0"/>
<name>A0A286GLD0_9PROT</name>
<reference evidence="3 4" key="1">
    <citation type="submission" date="2017-09" db="EMBL/GenBank/DDBJ databases">
        <authorList>
            <person name="Ehlers B."/>
            <person name="Leendertz F.H."/>
        </authorList>
    </citation>
    <scope>NUCLEOTIDE SEQUENCE [LARGE SCALE GENOMIC DNA]</scope>
    <source>
        <strain evidence="3 4">USBA 140</strain>
    </source>
</reference>
<dbReference type="Proteomes" id="UP000219621">
    <property type="component" value="Unassembled WGS sequence"/>
</dbReference>
<keyword evidence="2" id="KW-0732">Signal</keyword>
<keyword evidence="3" id="KW-0449">Lipoprotein</keyword>
<feature type="chain" id="PRO_5012176917" evidence="2">
    <location>
        <begin position="24"/>
        <end position="203"/>
    </location>
</feature>
<dbReference type="Pfam" id="PF09619">
    <property type="entry name" value="YscW"/>
    <property type="match status" value="1"/>
</dbReference>
<evidence type="ECO:0000256" key="2">
    <source>
        <dbReference type="SAM" id="SignalP"/>
    </source>
</evidence>
<evidence type="ECO:0000313" key="3">
    <source>
        <dbReference type="EMBL" id="SOD95899.1"/>
    </source>
</evidence>
<dbReference type="EMBL" id="OCNJ01000005">
    <property type="protein sequence ID" value="SOD95899.1"/>
    <property type="molecule type" value="Genomic_DNA"/>
</dbReference>
<feature type="signal peptide" evidence="2">
    <location>
        <begin position="1"/>
        <end position="23"/>
    </location>
</feature>
<protein>
    <submittedName>
        <fullName evidence="3">Uncharacterized lipoprotein YbaY</fullName>
    </submittedName>
</protein>
<feature type="compositionally biased region" description="Basic and acidic residues" evidence="1">
    <location>
        <begin position="160"/>
        <end position="176"/>
    </location>
</feature>
<dbReference type="PROSITE" id="PS51257">
    <property type="entry name" value="PROKAR_LIPOPROTEIN"/>
    <property type="match status" value="1"/>
</dbReference>
<proteinExistence type="predicted"/>
<dbReference type="InterPro" id="IPR039366">
    <property type="entry name" value="Pilotin"/>
</dbReference>
<dbReference type="RefSeq" id="WP_097279438.1">
    <property type="nucleotide sequence ID" value="NZ_OCNJ01000005.1"/>
</dbReference>